<dbReference type="Pfam" id="PF00701">
    <property type="entry name" value="DHDPS"/>
    <property type="match status" value="1"/>
</dbReference>
<dbReference type="InterPro" id="IPR013785">
    <property type="entry name" value="Aldolase_TIM"/>
</dbReference>
<dbReference type="InterPro" id="IPR002220">
    <property type="entry name" value="DapA-like"/>
</dbReference>
<dbReference type="PIRSF" id="PIRSF001365">
    <property type="entry name" value="DHDPS"/>
    <property type="match status" value="1"/>
</dbReference>
<dbReference type="SUPFAM" id="SSF51569">
    <property type="entry name" value="Aldolase"/>
    <property type="match status" value="1"/>
</dbReference>
<comment type="similarity">
    <text evidence="1 3">Belongs to the DapA family.</text>
</comment>
<dbReference type="RefSeq" id="WP_204657832.1">
    <property type="nucleotide sequence ID" value="NZ_CP056775.1"/>
</dbReference>
<dbReference type="SMART" id="SM01130">
    <property type="entry name" value="DHDPS"/>
    <property type="match status" value="1"/>
</dbReference>
<keyword evidence="2 3" id="KW-0456">Lyase</keyword>
<evidence type="ECO:0000313" key="5">
    <source>
        <dbReference type="Proteomes" id="UP000612680"/>
    </source>
</evidence>
<accession>A0ABX7I974</accession>
<evidence type="ECO:0000256" key="3">
    <source>
        <dbReference type="PIRNR" id="PIRNR001365"/>
    </source>
</evidence>
<evidence type="ECO:0000256" key="1">
    <source>
        <dbReference type="ARBA" id="ARBA00007592"/>
    </source>
</evidence>
<dbReference type="PANTHER" id="PTHR12128">
    <property type="entry name" value="DIHYDRODIPICOLINATE SYNTHASE"/>
    <property type="match status" value="1"/>
</dbReference>
<keyword evidence="5" id="KW-1185">Reference proteome</keyword>
<gene>
    <name evidence="4" type="ORF">HWI92_17935</name>
</gene>
<proteinExistence type="inferred from homology"/>
<dbReference type="EMBL" id="CP056775">
    <property type="protein sequence ID" value="QRR02659.1"/>
    <property type="molecule type" value="Genomic_DNA"/>
</dbReference>
<protein>
    <submittedName>
        <fullName evidence="4">Dihydrodipicolinate synthase family protein</fullName>
    </submittedName>
</protein>
<evidence type="ECO:0000256" key="2">
    <source>
        <dbReference type="ARBA" id="ARBA00023239"/>
    </source>
</evidence>
<reference evidence="4 5" key="1">
    <citation type="submission" date="2020-06" db="EMBL/GenBank/DDBJ databases">
        <title>Dyadobacter sandarakinus sp. nov., isolated from the soil of the Arctic Yellow River Station.</title>
        <authorList>
            <person name="Zhang Y."/>
            <person name="Peng F."/>
        </authorList>
    </citation>
    <scope>NUCLEOTIDE SEQUENCE [LARGE SCALE GENOMIC DNA]</scope>
    <source>
        <strain evidence="4 5">Q3-56</strain>
    </source>
</reference>
<organism evidence="4 5">
    <name type="scientific">Dyadobacter sandarakinus</name>
    <dbReference type="NCBI Taxonomy" id="2747268"/>
    <lineage>
        <taxon>Bacteria</taxon>
        <taxon>Pseudomonadati</taxon>
        <taxon>Bacteroidota</taxon>
        <taxon>Cytophagia</taxon>
        <taxon>Cytophagales</taxon>
        <taxon>Spirosomataceae</taxon>
        <taxon>Dyadobacter</taxon>
    </lineage>
</organism>
<dbReference type="Gene3D" id="3.20.20.70">
    <property type="entry name" value="Aldolase class I"/>
    <property type="match status" value="1"/>
</dbReference>
<dbReference type="PANTHER" id="PTHR12128:SF66">
    <property type="entry name" value="4-HYDROXY-2-OXOGLUTARATE ALDOLASE, MITOCHONDRIAL"/>
    <property type="match status" value="1"/>
</dbReference>
<dbReference type="CDD" id="cd00408">
    <property type="entry name" value="DHDPS-like"/>
    <property type="match status" value="1"/>
</dbReference>
<sequence>MKADFIPALSLPKGFIPVMLTPFQDNGAIDYDGLRALTDLYIAAGAAGLFANCLSSEMYELTEQERLDVTSTVVEQAAGRVPVVATGTFPGTVEEQADFVKRIYNTGVQAVIVISGLMAREDEPEEVFIQNMQKLLELTDQIPLGLYECPAPYKRLINSAQLAKLLGTGRLIYLKDTCLDIEEVRRRIKVADGYHFGLYDAYMEHAAESLSAGAAGLSCIQGNIYPELIVWLCRHYNDPGRQDDVARVQQFFTDSMQLVHTAYPTIAKYSLQKRGFPISTYTRREVEPLTPELKGKMDVLLEEVDQLQAELGISGIFNKSAAHSSSSFQI</sequence>
<name>A0ABX7I974_9BACT</name>
<evidence type="ECO:0000313" key="4">
    <source>
        <dbReference type="EMBL" id="QRR02659.1"/>
    </source>
</evidence>
<dbReference type="Proteomes" id="UP000612680">
    <property type="component" value="Chromosome"/>
</dbReference>